<evidence type="ECO:0000256" key="1">
    <source>
        <dbReference type="ARBA" id="ARBA00023224"/>
    </source>
</evidence>
<dbReference type="PROSITE" id="PS50885">
    <property type="entry name" value="HAMP"/>
    <property type="match status" value="1"/>
</dbReference>
<dbReference type="Pfam" id="PF00015">
    <property type="entry name" value="MCPsignal"/>
    <property type="match status" value="1"/>
</dbReference>
<comment type="similarity">
    <text evidence="2">Belongs to the methyl-accepting chemotaxis (MCP) protein family.</text>
</comment>
<dbReference type="CDD" id="cd06225">
    <property type="entry name" value="HAMP"/>
    <property type="match status" value="1"/>
</dbReference>
<feature type="coiled-coil region" evidence="4">
    <location>
        <begin position="434"/>
        <end position="489"/>
    </location>
</feature>
<evidence type="ECO:0000259" key="7">
    <source>
        <dbReference type="PROSITE" id="PS50885"/>
    </source>
</evidence>
<accession>A0A1L8CZB5</accession>
<dbReference type="PROSITE" id="PS50111">
    <property type="entry name" value="CHEMOTAXIS_TRANSDUC_2"/>
    <property type="match status" value="1"/>
</dbReference>
<dbReference type="GO" id="GO:0016020">
    <property type="term" value="C:membrane"/>
    <property type="evidence" value="ECO:0007669"/>
    <property type="project" value="InterPro"/>
</dbReference>
<evidence type="ECO:0000259" key="6">
    <source>
        <dbReference type="PROSITE" id="PS50111"/>
    </source>
</evidence>
<organism evidence="8 9">
    <name type="scientific">Carboxydothermus islandicus</name>
    <dbReference type="NCBI Taxonomy" id="661089"/>
    <lineage>
        <taxon>Bacteria</taxon>
        <taxon>Bacillati</taxon>
        <taxon>Bacillota</taxon>
        <taxon>Clostridia</taxon>
        <taxon>Thermoanaerobacterales</taxon>
        <taxon>Thermoanaerobacteraceae</taxon>
        <taxon>Carboxydothermus</taxon>
    </lineage>
</organism>
<dbReference type="InterPro" id="IPR003660">
    <property type="entry name" value="HAMP_dom"/>
</dbReference>
<dbReference type="SUPFAM" id="SSF58104">
    <property type="entry name" value="Methyl-accepting chemotaxis protein (MCP) signaling domain"/>
    <property type="match status" value="1"/>
</dbReference>
<evidence type="ECO:0000256" key="3">
    <source>
        <dbReference type="PROSITE-ProRule" id="PRU00284"/>
    </source>
</evidence>
<name>A0A1L8CZB5_9THEO</name>
<keyword evidence="5" id="KW-1133">Transmembrane helix</keyword>
<dbReference type="SMART" id="SM00304">
    <property type="entry name" value="HAMP"/>
    <property type="match status" value="2"/>
</dbReference>
<dbReference type="Proteomes" id="UP000187338">
    <property type="component" value="Unassembled WGS sequence"/>
</dbReference>
<sequence length="492" mass="53383">MKISTSLKIILSVLLIFSLINLFAVYSYLNGMVNDSRIVNYAGVVRGGVQRLIKLEISGKPSNELISKIDKVINGLINGDKDLQLPKVTDQKFIANMKEVEKAWQNLKESINKVRQGKAQPETLLQESEAFFDLTNKAVTAAEEYSRGKVITLKTIQIVLFGINLLILVLIWILSQRKISKPLSDLTEKVEQVASGNLRISIDYKSKDEIGVLASSINTMIQSISQIINHVKEKSNILVKESEGLSSTSESMATSSQEVAKAMQQVSAGASTQSQDLANIAALTEDTATKANSGKEEMDNLVKSIQQIKSSFELVVEKVKILASSIMNISSVANTITEISDQTNLLALNAAIEAARAGEAGKGFAVVAEEVRKLAEKSKSSTDEITKIIFSVQNDANEVIKTSENVDNFIKEQVKAVEASVMAFGDILQAVDEIAEKIQQISAVTEENSAASEEVAATSQELSASSEELAAVAQNLNLIANELENAINQFKV</sequence>
<dbReference type="RefSeq" id="WP_075864475.1">
    <property type="nucleotide sequence ID" value="NZ_BDJL01000003.1"/>
</dbReference>
<feature type="transmembrane region" description="Helical" evidence="5">
    <location>
        <begin position="155"/>
        <end position="174"/>
    </location>
</feature>
<dbReference type="EMBL" id="BDJL01000003">
    <property type="protein sequence ID" value="GAV24260.1"/>
    <property type="molecule type" value="Genomic_DNA"/>
</dbReference>
<dbReference type="GO" id="GO:0006935">
    <property type="term" value="P:chemotaxis"/>
    <property type="evidence" value="ECO:0007669"/>
    <property type="project" value="InterPro"/>
</dbReference>
<gene>
    <name evidence="8" type="ORF">ciss_01930</name>
</gene>
<dbReference type="STRING" id="661089.ciss_01930"/>
<dbReference type="PRINTS" id="PR00260">
    <property type="entry name" value="CHEMTRNSDUCR"/>
</dbReference>
<dbReference type="GO" id="GO:0004888">
    <property type="term" value="F:transmembrane signaling receptor activity"/>
    <property type="evidence" value="ECO:0007669"/>
    <property type="project" value="InterPro"/>
</dbReference>
<dbReference type="PANTHER" id="PTHR32089">
    <property type="entry name" value="METHYL-ACCEPTING CHEMOTAXIS PROTEIN MCPB"/>
    <property type="match status" value="1"/>
</dbReference>
<dbReference type="InterPro" id="IPR004090">
    <property type="entry name" value="Chemotax_Me-accpt_rcpt"/>
</dbReference>
<feature type="transmembrane region" description="Helical" evidence="5">
    <location>
        <begin position="7"/>
        <end position="29"/>
    </location>
</feature>
<evidence type="ECO:0000256" key="2">
    <source>
        <dbReference type="ARBA" id="ARBA00029447"/>
    </source>
</evidence>
<feature type="domain" description="HAMP" evidence="7">
    <location>
        <begin position="177"/>
        <end position="229"/>
    </location>
</feature>
<feature type="domain" description="Methyl-accepting transducer" evidence="6">
    <location>
        <begin position="227"/>
        <end position="463"/>
    </location>
</feature>
<dbReference type="GO" id="GO:0007165">
    <property type="term" value="P:signal transduction"/>
    <property type="evidence" value="ECO:0007669"/>
    <property type="project" value="UniProtKB-KW"/>
</dbReference>
<dbReference type="InterPro" id="IPR004089">
    <property type="entry name" value="MCPsignal_dom"/>
</dbReference>
<keyword evidence="5" id="KW-0812">Transmembrane</keyword>
<dbReference type="PANTHER" id="PTHR32089:SF112">
    <property type="entry name" value="LYSOZYME-LIKE PROTEIN-RELATED"/>
    <property type="match status" value="1"/>
</dbReference>
<evidence type="ECO:0000313" key="8">
    <source>
        <dbReference type="EMBL" id="GAV24260.1"/>
    </source>
</evidence>
<dbReference type="OrthoDB" id="9814363at2"/>
<comment type="caution">
    <text evidence="8">The sequence shown here is derived from an EMBL/GenBank/DDBJ whole genome shotgun (WGS) entry which is preliminary data.</text>
</comment>
<dbReference type="Gene3D" id="1.10.287.950">
    <property type="entry name" value="Methyl-accepting chemotaxis protein"/>
    <property type="match status" value="1"/>
</dbReference>
<keyword evidence="1 3" id="KW-0807">Transducer</keyword>
<protein>
    <submittedName>
        <fullName evidence="8">Methyl-accepting chemotaxis protein</fullName>
    </submittedName>
</protein>
<dbReference type="Pfam" id="PF00672">
    <property type="entry name" value="HAMP"/>
    <property type="match status" value="1"/>
</dbReference>
<dbReference type="SMART" id="SM00283">
    <property type="entry name" value="MA"/>
    <property type="match status" value="1"/>
</dbReference>
<keyword evidence="4" id="KW-0175">Coiled coil</keyword>
<keyword evidence="5" id="KW-0472">Membrane</keyword>
<evidence type="ECO:0000313" key="9">
    <source>
        <dbReference type="Proteomes" id="UP000187338"/>
    </source>
</evidence>
<evidence type="ECO:0000256" key="4">
    <source>
        <dbReference type="SAM" id="Coils"/>
    </source>
</evidence>
<dbReference type="AlphaFoldDB" id="A0A1L8CZB5"/>
<keyword evidence="9" id="KW-1185">Reference proteome</keyword>
<dbReference type="CDD" id="cd11386">
    <property type="entry name" value="MCP_signal"/>
    <property type="match status" value="1"/>
</dbReference>
<evidence type="ECO:0000256" key="5">
    <source>
        <dbReference type="SAM" id="Phobius"/>
    </source>
</evidence>
<proteinExistence type="inferred from homology"/>
<reference evidence="9" key="1">
    <citation type="submission" date="2016-12" db="EMBL/GenBank/DDBJ databases">
        <title>Draft Genome Sequences od Carboxydothermus pertinax and islandicus, Hydrogenogenic Carboxydotrophic Bacteria.</title>
        <authorList>
            <person name="Fukuyama Y."/>
            <person name="Ohmae K."/>
            <person name="Yoneda Y."/>
            <person name="Yoshida T."/>
            <person name="Sako Y."/>
        </authorList>
    </citation>
    <scope>NUCLEOTIDE SEQUENCE [LARGE SCALE GENOMIC DNA]</scope>
    <source>
        <strain evidence="9">SET</strain>
    </source>
</reference>